<dbReference type="GO" id="GO:0005730">
    <property type="term" value="C:nucleolus"/>
    <property type="evidence" value="ECO:0007669"/>
    <property type="project" value="TreeGrafter"/>
</dbReference>
<evidence type="ECO:0000256" key="4">
    <source>
        <dbReference type="ARBA" id="ARBA00022771"/>
    </source>
</evidence>
<evidence type="ECO:0000256" key="6">
    <source>
        <dbReference type="ARBA" id="ARBA00023242"/>
    </source>
</evidence>
<feature type="chain" id="PRO_5021989288" description="Zinc finger C2H2 LYAR-type domain-containing protein" evidence="8">
    <location>
        <begin position="19"/>
        <end position="92"/>
    </location>
</feature>
<evidence type="ECO:0000256" key="2">
    <source>
        <dbReference type="ARBA" id="ARBA00022723"/>
    </source>
</evidence>
<keyword evidence="3" id="KW-0677">Repeat</keyword>
<comment type="subcellular location">
    <subcellularLocation>
        <location evidence="1">Nucleus</location>
    </subcellularLocation>
</comment>
<keyword evidence="5" id="KW-0862">Zinc</keyword>
<evidence type="ECO:0000313" key="10">
    <source>
        <dbReference type="EMBL" id="VVA99615.1"/>
    </source>
</evidence>
<evidence type="ECO:0000256" key="8">
    <source>
        <dbReference type="SAM" id="SignalP"/>
    </source>
</evidence>
<dbReference type="OrthoDB" id="985039at2759"/>
<keyword evidence="4" id="KW-0863">Zinc-finger</keyword>
<protein>
    <recommendedName>
        <fullName evidence="9">Zinc finger C2H2 LYAR-type domain-containing protein</fullName>
    </recommendedName>
</protein>
<organism evidence="10 11">
    <name type="scientific">Arabis nemorensis</name>
    <dbReference type="NCBI Taxonomy" id="586526"/>
    <lineage>
        <taxon>Eukaryota</taxon>
        <taxon>Viridiplantae</taxon>
        <taxon>Streptophyta</taxon>
        <taxon>Embryophyta</taxon>
        <taxon>Tracheophyta</taxon>
        <taxon>Spermatophyta</taxon>
        <taxon>Magnoliopsida</taxon>
        <taxon>eudicotyledons</taxon>
        <taxon>Gunneridae</taxon>
        <taxon>Pentapetalae</taxon>
        <taxon>rosids</taxon>
        <taxon>malvids</taxon>
        <taxon>Brassicales</taxon>
        <taxon>Brassicaceae</taxon>
        <taxon>Arabideae</taxon>
        <taxon>Arabis</taxon>
    </lineage>
</organism>
<feature type="signal peptide" evidence="8">
    <location>
        <begin position="1"/>
        <end position="18"/>
    </location>
</feature>
<name>A0A565BEL6_9BRAS</name>
<feature type="region of interest" description="Disordered" evidence="7">
    <location>
        <begin position="42"/>
        <end position="61"/>
    </location>
</feature>
<evidence type="ECO:0000313" key="11">
    <source>
        <dbReference type="Proteomes" id="UP000489600"/>
    </source>
</evidence>
<sequence length="92" mass="10645">MILLLLPLRFCGFKQLSCIDCGNMFGRDSVQWHNQCLTEAEKYGPKRPSSGTPSNPKENSKQQINFDINVALSNRPSWICRYSHLWPSFHFL</sequence>
<evidence type="ECO:0000256" key="1">
    <source>
        <dbReference type="ARBA" id="ARBA00004123"/>
    </source>
</evidence>
<proteinExistence type="predicted"/>
<gene>
    <name evidence="10" type="ORF">ANE_LOCUS10060</name>
</gene>
<evidence type="ECO:0000259" key="9">
    <source>
        <dbReference type="Pfam" id="PF08790"/>
    </source>
</evidence>
<evidence type="ECO:0000256" key="7">
    <source>
        <dbReference type="SAM" id="MobiDB-lite"/>
    </source>
</evidence>
<evidence type="ECO:0000256" key="5">
    <source>
        <dbReference type="ARBA" id="ARBA00022833"/>
    </source>
</evidence>
<reference evidence="10" key="1">
    <citation type="submission" date="2019-07" db="EMBL/GenBank/DDBJ databases">
        <authorList>
            <person name="Dittberner H."/>
        </authorList>
    </citation>
    <scope>NUCLEOTIDE SEQUENCE [LARGE SCALE GENOMIC DNA]</scope>
</reference>
<comment type="caution">
    <text evidence="10">The sequence shown here is derived from an EMBL/GenBank/DDBJ whole genome shotgun (WGS) entry which is preliminary data.</text>
</comment>
<dbReference type="GO" id="GO:0003677">
    <property type="term" value="F:DNA binding"/>
    <property type="evidence" value="ECO:0007669"/>
    <property type="project" value="InterPro"/>
</dbReference>
<dbReference type="InterPro" id="IPR036236">
    <property type="entry name" value="Znf_C2H2_sf"/>
</dbReference>
<feature type="compositionally biased region" description="Polar residues" evidence="7">
    <location>
        <begin position="49"/>
        <end position="61"/>
    </location>
</feature>
<dbReference type="GO" id="GO:0006364">
    <property type="term" value="P:rRNA processing"/>
    <property type="evidence" value="ECO:0007669"/>
    <property type="project" value="TreeGrafter"/>
</dbReference>
<keyword evidence="8" id="KW-0732">Signal</keyword>
<keyword evidence="2" id="KW-0479">Metal-binding</keyword>
<dbReference type="SUPFAM" id="SSF57667">
    <property type="entry name" value="beta-beta-alpha zinc fingers"/>
    <property type="match status" value="1"/>
</dbReference>
<dbReference type="PANTHER" id="PTHR13100">
    <property type="entry name" value="CELL GROWTH-REGULATING NUCLEOLAR PROTEIN LYAR"/>
    <property type="match status" value="1"/>
</dbReference>
<dbReference type="AlphaFoldDB" id="A0A565BEL6"/>
<dbReference type="Pfam" id="PF08790">
    <property type="entry name" value="zf-LYAR"/>
    <property type="match status" value="1"/>
</dbReference>
<dbReference type="EMBL" id="CABITT030000003">
    <property type="protein sequence ID" value="VVA99615.1"/>
    <property type="molecule type" value="Genomic_DNA"/>
</dbReference>
<dbReference type="GO" id="GO:0008270">
    <property type="term" value="F:zinc ion binding"/>
    <property type="evidence" value="ECO:0007669"/>
    <property type="project" value="UniProtKB-KW"/>
</dbReference>
<accession>A0A565BEL6</accession>
<keyword evidence="11" id="KW-1185">Reference proteome</keyword>
<dbReference type="GO" id="GO:0000122">
    <property type="term" value="P:negative regulation of transcription by RNA polymerase II"/>
    <property type="evidence" value="ECO:0007669"/>
    <property type="project" value="TreeGrafter"/>
</dbReference>
<dbReference type="Proteomes" id="UP000489600">
    <property type="component" value="Unassembled WGS sequence"/>
</dbReference>
<keyword evidence="6" id="KW-0539">Nucleus</keyword>
<dbReference type="InterPro" id="IPR014898">
    <property type="entry name" value="Znf_C2H2_LYAR"/>
</dbReference>
<dbReference type="PANTHER" id="PTHR13100:SF10">
    <property type="entry name" value="CELL GROWTH-REGULATING NUCLEOLAR PROTEIN"/>
    <property type="match status" value="1"/>
</dbReference>
<dbReference type="InterPro" id="IPR039999">
    <property type="entry name" value="LYAR"/>
</dbReference>
<evidence type="ECO:0000256" key="3">
    <source>
        <dbReference type="ARBA" id="ARBA00022737"/>
    </source>
</evidence>
<feature type="domain" description="Zinc finger C2H2 LYAR-type" evidence="9">
    <location>
        <begin position="16"/>
        <end position="43"/>
    </location>
</feature>